<keyword evidence="1 5" id="KW-0723">Serine/threonine-protein kinase</keyword>
<evidence type="ECO:0000313" key="6">
    <source>
        <dbReference type="EMBL" id="MEL5987232.1"/>
    </source>
</evidence>
<evidence type="ECO:0000256" key="2">
    <source>
        <dbReference type="ARBA" id="ARBA00022679"/>
    </source>
</evidence>
<dbReference type="InterPro" id="IPR026565">
    <property type="entry name" value="PPDK_reg"/>
</dbReference>
<dbReference type="EMBL" id="JBCEWA010000002">
    <property type="protein sequence ID" value="MEL5987232.1"/>
    <property type="molecule type" value="Genomic_DNA"/>
</dbReference>
<proteinExistence type="inferred from homology"/>
<evidence type="ECO:0000256" key="4">
    <source>
        <dbReference type="ARBA" id="ARBA00022777"/>
    </source>
</evidence>
<keyword evidence="2 5" id="KW-0808">Transferase</keyword>
<keyword evidence="3 5" id="KW-0547">Nucleotide-binding</keyword>
<dbReference type="PANTHER" id="PTHR31756:SF3">
    <property type="entry name" value="PYRUVATE, PHOSPHATE DIKINASE REGULATORY PROTEIN 1, CHLOROPLASTIC"/>
    <property type="match status" value="1"/>
</dbReference>
<dbReference type="InterPro" id="IPR005177">
    <property type="entry name" value="Kinase-pyrophosphorylase"/>
</dbReference>
<dbReference type="RefSeq" id="WP_285215124.1">
    <property type="nucleotide sequence ID" value="NZ_CP147847.1"/>
</dbReference>
<sequence>MDKILVYVVSDSVGETGELVAKAAVSQFRPGLQDVTFQRFPHIDSKEQLSEIVQIAVSQQAMIVYTIVQESLRYFLHAECEMYRIPHNDLMGPLMEMLSDSLHLEPIEEPGLVRKLDDDYFQKIEAIEFAVKYDDGRDPRGLLKADIVLIGVSRTSKTPLSQFLAHKRYKVANVPLVPEVEPPEELFLVPPEKCFGLIISPEKLNGIRRERLIALGLNDGANYAKFERIDEEIEHFKRIVDRIGCPVIDVTNKAVEETANDIIHRLQKNQ</sequence>
<name>A0ABU9LK37_9BACL</name>
<comment type="catalytic activity">
    <reaction evidence="5">
        <text>N(tele)-phospho-L-histidyl/O-phospho-L-threonyl-[pyruvate, phosphate dikinase] + phosphate + H(+) = N(tele)-phospho-L-histidyl/L-threonyl-[pyruvate, phosphate dikinase] + diphosphate</text>
        <dbReference type="Rhea" id="RHEA:43696"/>
        <dbReference type="Rhea" id="RHEA-COMP:10650"/>
        <dbReference type="Rhea" id="RHEA-COMP:10651"/>
        <dbReference type="ChEBI" id="CHEBI:15378"/>
        <dbReference type="ChEBI" id="CHEBI:30013"/>
        <dbReference type="ChEBI" id="CHEBI:33019"/>
        <dbReference type="ChEBI" id="CHEBI:43474"/>
        <dbReference type="ChEBI" id="CHEBI:61977"/>
        <dbReference type="ChEBI" id="CHEBI:83586"/>
        <dbReference type="EC" id="2.7.4.27"/>
    </reaction>
</comment>
<evidence type="ECO:0000256" key="5">
    <source>
        <dbReference type="HAMAP-Rule" id="MF_00921"/>
    </source>
</evidence>
<dbReference type="EC" id="2.7.4.27" evidence="5"/>
<dbReference type="PANTHER" id="PTHR31756">
    <property type="entry name" value="PYRUVATE, PHOSPHATE DIKINASE REGULATORY PROTEIN 1, CHLOROPLASTIC"/>
    <property type="match status" value="1"/>
</dbReference>
<evidence type="ECO:0000256" key="3">
    <source>
        <dbReference type="ARBA" id="ARBA00022741"/>
    </source>
</evidence>
<dbReference type="NCBIfam" id="NF003742">
    <property type="entry name" value="PRK05339.1"/>
    <property type="match status" value="1"/>
</dbReference>
<evidence type="ECO:0000313" key="7">
    <source>
        <dbReference type="Proteomes" id="UP001398420"/>
    </source>
</evidence>
<comment type="similarity">
    <text evidence="5">Belongs to the pyruvate, phosphate/water dikinase regulatory protein family. PDRP subfamily.</text>
</comment>
<comment type="catalytic activity">
    <reaction evidence="5">
        <text>N(tele)-phospho-L-histidyl/L-threonyl-[pyruvate, phosphate dikinase] + ADP = N(tele)-phospho-L-histidyl/O-phospho-L-threonyl-[pyruvate, phosphate dikinase] + AMP + H(+)</text>
        <dbReference type="Rhea" id="RHEA:43692"/>
        <dbReference type="Rhea" id="RHEA-COMP:10650"/>
        <dbReference type="Rhea" id="RHEA-COMP:10651"/>
        <dbReference type="ChEBI" id="CHEBI:15378"/>
        <dbReference type="ChEBI" id="CHEBI:30013"/>
        <dbReference type="ChEBI" id="CHEBI:61977"/>
        <dbReference type="ChEBI" id="CHEBI:83586"/>
        <dbReference type="ChEBI" id="CHEBI:456215"/>
        <dbReference type="ChEBI" id="CHEBI:456216"/>
        <dbReference type="EC" id="2.7.11.32"/>
    </reaction>
</comment>
<accession>A0ABU9LK37</accession>
<feature type="binding site" evidence="5">
    <location>
        <begin position="151"/>
        <end position="158"/>
    </location>
    <ligand>
        <name>ADP</name>
        <dbReference type="ChEBI" id="CHEBI:456216"/>
    </ligand>
</feature>
<keyword evidence="7" id="KW-1185">Reference proteome</keyword>
<reference evidence="6 7" key="1">
    <citation type="submission" date="2024-04" db="EMBL/GenBank/DDBJ databases">
        <authorList>
            <person name="Wu Y.S."/>
            <person name="Zhang L."/>
        </authorList>
    </citation>
    <scope>NUCLEOTIDE SEQUENCE [LARGE SCALE GENOMIC DNA]</scope>
    <source>
        <strain evidence="6 7">KG-01</strain>
    </source>
</reference>
<protein>
    <recommendedName>
        <fullName evidence="5">Putative pyruvate, phosphate dikinase regulatory protein</fullName>
        <shortName evidence="5">PPDK regulatory protein</shortName>
        <ecNumber evidence="5">2.7.11.32</ecNumber>
        <ecNumber evidence="5">2.7.4.27</ecNumber>
    </recommendedName>
</protein>
<dbReference type="Proteomes" id="UP001398420">
    <property type="component" value="Unassembled WGS sequence"/>
</dbReference>
<dbReference type="GO" id="GO:0016740">
    <property type="term" value="F:transferase activity"/>
    <property type="evidence" value="ECO:0007669"/>
    <property type="project" value="UniProtKB-KW"/>
</dbReference>
<evidence type="ECO:0000256" key="1">
    <source>
        <dbReference type="ARBA" id="ARBA00022527"/>
    </source>
</evidence>
<keyword evidence="4 5" id="KW-0418">Kinase</keyword>
<dbReference type="EC" id="2.7.11.32" evidence="5"/>
<comment type="function">
    <text evidence="5">Bifunctional serine/threonine kinase and phosphorylase involved in the regulation of the pyruvate, phosphate dikinase (PPDK) by catalyzing its phosphorylation/dephosphorylation.</text>
</comment>
<gene>
    <name evidence="6" type="ORF">AAF454_02185</name>
</gene>
<dbReference type="Pfam" id="PF03618">
    <property type="entry name" value="Kinase-PPPase"/>
    <property type="match status" value="1"/>
</dbReference>
<dbReference type="HAMAP" id="MF_00921">
    <property type="entry name" value="PDRP"/>
    <property type="match status" value="1"/>
</dbReference>
<comment type="caution">
    <text evidence="6">The sequence shown here is derived from an EMBL/GenBank/DDBJ whole genome shotgun (WGS) entry which is preliminary data.</text>
</comment>
<keyword evidence="6" id="KW-0670">Pyruvate</keyword>
<organism evidence="6 7">
    <name type="scientific">Kurthia gibsonii</name>
    <dbReference type="NCBI Taxonomy" id="33946"/>
    <lineage>
        <taxon>Bacteria</taxon>
        <taxon>Bacillati</taxon>
        <taxon>Bacillota</taxon>
        <taxon>Bacilli</taxon>
        <taxon>Bacillales</taxon>
        <taxon>Caryophanaceae</taxon>
        <taxon>Kurthia</taxon>
    </lineage>
</organism>